<comment type="function">
    <text evidence="4">Catalyzes two steps in the biosynthesis of coenzyme A. In the first step cysteine is conjugated to 4'-phosphopantothenate to form 4-phosphopantothenoylcysteine, in the latter compound is decarboxylated to form 4'-phosphopantotheine.</text>
</comment>
<dbReference type="Proteomes" id="UP000193623">
    <property type="component" value="Unassembled WGS sequence"/>
</dbReference>
<dbReference type="Pfam" id="PF04127">
    <property type="entry name" value="DFP"/>
    <property type="match status" value="1"/>
</dbReference>
<dbReference type="EC" id="4.1.1.36" evidence="3"/>
<keyword evidence="3 4" id="KW-0285">Flavoprotein</keyword>
<sequence length="396" mass="41453">MTGKTILLVIGGGIAAFKSLDLIRRLRERGYRVVPVLTPAATEFVTPLSTSALAGEKVYQNLFDLNDEAEMGHIELSRAADLVVVAPATADLMAKMANGHANDLASTLLMATDKRVLIAPAMNVRMWEHPATQRNLRTLQNDGILTCGPDQGDMACGEFGFGRMAEPLAIADAVDAALGDGPLRGKHILVTSGPTHEPIDPVRYIANRSSGAQGTAIARALLSLGARVTFVTGPADVPPPVGADVVAVQTADEMLDAVRSAQDVDAGVFAAAVADWRVASASDQKIKKDGKGLPVLEFAENPDILATVCASKARPALVVGFAAETQDVIAHATAKRARKGCDWIVANDVSPATGIMGGTENDVVLITETGAEDWPRMGKDAVAARLAQKIAEVLNG</sequence>
<comment type="similarity">
    <text evidence="3 4">In the N-terminal section; belongs to the HFCD (homo-oligomeric flavin containing Cys decarboxylase) superfamily.</text>
</comment>
<dbReference type="InterPro" id="IPR005252">
    <property type="entry name" value="CoaBC"/>
</dbReference>
<keyword evidence="2 3" id="KW-0456">Lyase</keyword>
<keyword evidence="8" id="KW-1185">Reference proteome</keyword>
<proteinExistence type="inferred from homology"/>
<comment type="cofactor">
    <cofactor evidence="3">
        <name>FMN</name>
        <dbReference type="ChEBI" id="CHEBI:58210"/>
    </cofactor>
    <text evidence="3">Binds 1 FMN per subunit.</text>
</comment>
<keyword evidence="3 4" id="KW-0288">FMN</keyword>
<comment type="pathway">
    <text evidence="3 4">Cofactor biosynthesis; coenzyme A biosynthesis; CoA from (R)-pantothenate: step 2/5.</text>
</comment>
<dbReference type="RefSeq" id="WP_085865109.1">
    <property type="nucleotide sequence ID" value="NZ_FWFT01000004.1"/>
</dbReference>
<feature type="binding site" evidence="3">
    <location>
        <position position="339"/>
    </location>
    <ligand>
        <name>CTP</name>
        <dbReference type="ChEBI" id="CHEBI:37563"/>
    </ligand>
</feature>
<evidence type="ECO:0000259" key="6">
    <source>
        <dbReference type="Pfam" id="PF04127"/>
    </source>
</evidence>
<dbReference type="EMBL" id="FWFT01000004">
    <property type="protein sequence ID" value="SLN51847.1"/>
    <property type="molecule type" value="Genomic_DNA"/>
</dbReference>
<dbReference type="InterPro" id="IPR036551">
    <property type="entry name" value="Flavin_trans-like"/>
</dbReference>
<organism evidence="7 8">
    <name type="scientific">Pseudooctadecabacter jejudonensis</name>
    <dbReference type="NCBI Taxonomy" id="1391910"/>
    <lineage>
        <taxon>Bacteria</taxon>
        <taxon>Pseudomonadati</taxon>
        <taxon>Pseudomonadota</taxon>
        <taxon>Alphaproteobacteria</taxon>
        <taxon>Rhodobacterales</taxon>
        <taxon>Paracoccaceae</taxon>
        <taxon>Pseudooctadecabacter</taxon>
    </lineage>
</organism>
<accession>A0A1Y5SYR7</accession>
<comment type="caution">
    <text evidence="3">Lacks conserved residue(s) required for the propagation of feature annotation.</text>
</comment>
<reference evidence="7 8" key="1">
    <citation type="submission" date="2017-03" db="EMBL/GenBank/DDBJ databases">
        <authorList>
            <person name="Afonso C.L."/>
            <person name="Miller P.J."/>
            <person name="Scott M.A."/>
            <person name="Spackman E."/>
            <person name="Goraichik I."/>
            <person name="Dimitrov K.M."/>
            <person name="Suarez D.L."/>
            <person name="Swayne D.E."/>
        </authorList>
    </citation>
    <scope>NUCLEOTIDE SEQUENCE [LARGE SCALE GENOMIC DNA]</scope>
    <source>
        <strain evidence="7 8">CECT 8397</strain>
    </source>
</reference>
<dbReference type="AlphaFoldDB" id="A0A1Y5SYR7"/>
<dbReference type="PANTHER" id="PTHR14359:SF6">
    <property type="entry name" value="PHOSPHOPANTOTHENOYLCYSTEINE DECARBOXYLASE"/>
    <property type="match status" value="1"/>
</dbReference>
<evidence type="ECO:0000256" key="3">
    <source>
        <dbReference type="HAMAP-Rule" id="MF_02225"/>
    </source>
</evidence>
<keyword evidence="3 4" id="KW-0436">Ligase</keyword>
<feature type="binding site" evidence="3">
    <location>
        <position position="321"/>
    </location>
    <ligand>
        <name>CTP</name>
        <dbReference type="ChEBI" id="CHEBI:37563"/>
    </ligand>
</feature>
<feature type="binding site" evidence="3">
    <location>
        <position position="285"/>
    </location>
    <ligand>
        <name>CTP</name>
        <dbReference type="ChEBI" id="CHEBI:37563"/>
    </ligand>
</feature>
<dbReference type="GO" id="GO:0010181">
    <property type="term" value="F:FMN binding"/>
    <property type="evidence" value="ECO:0007669"/>
    <property type="project" value="UniProtKB-UniRule"/>
</dbReference>
<comment type="function">
    <text evidence="3">Catalyzes two sequential steps in the biosynthesis of coenzyme A. In the first step cysteine is conjugated to 4'-phosphopantothenate to form 4-phosphopantothenoylcysteine. In the second step the latter compound is decarboxylated to form 4'-phosphopantotheine.</text>
</comment>
<comment type="similarity">
    <text evidence="3 4">In the C-terminal section; belongs to the PPC synthetase family.</text>
</comment>
<feature type="domain" description="DNA/pantothenate metabolism flavoprotein C-terminal" evidence="6">
    <location>
        <begin position="183"/>
        <end position="392"/>
    </location>
</feature>
<evidence type="ECO:0000256" key="1">
    <source>
        <dbReference type="ARBA" id="ARBA00022793"/>
    </source>
</evidence>
<evidence type="ECO:0000256" key="4">
    <source>
        <dbReference type="RuleBase" id="RU364078"/>
    </source>
</evidence>
<evidence type="ECO:0000259" key="5">
    <source>
        <dbReference type="Pfam" id="PF02441"/>
    </source>
</evidence>
<dbReference type="EC" id="6.3.2.5" evidence="3"/>
<feature type="active site" description="Proton donor" evidence="3">
    <location>
        <position position="156"/>
    </location>
</feature>
<feature type="region of interest" description="Phosphopantothenate--cysteine ligase" evidence="3">
    <location>
        <begin position="188"/>
        <end position="396"/>
    </location>
</feature>
<dbReference type="SUPFAM" id="SSF102645">
    <property type="entry name" value="CoaB-like"/>
    <property type="match status" value="1"/>
</dbReference>
<dbReference type="InterPro" id="IPR035929">
    <property type="entry name" value="CoaB-like_sf"/>
</dbReference>
<keyword evidence="3" id="KW-0479">Metal-binding</keyword>
<comment type="cofactor">
    <cofactor evidence="3">
        <name>Mg(2+)</name>
        <dbReference type="ChEBI" id="CHEBI:18420"/>
    </cofactor>
</comment>
<gene>
    <name evidence="3 7" type="primary">coaBC</name>
    <name evidence="7" type="ORF">PSJ8397_02728</name>
</gene>
<feature type="region of interest" description="Phosphopantothenoylcysteine decarboxylase" evidence="3">
    <location>
        <begin position="1"/>
        <end position="187"/>
    </location>
</feature>
<protein>
    <recommendedName>
        <fullName evidence="3">Coenzyme A biosynthesis bifunctional protein CoaBC</fullName>
    </recommendedName>
    <alternativeName>
        <fullName evidence="3">DNA/pantothenate metabolism flavoprotein</fullName>
    </alternativeName>
    <alternativeName>
        <fullName evidence="3">Phosphopantothenoylcysteine synthetase/decarboxylase</fullName>
        <shortName evidence="3">PPCS-PPCDC</shortName>
    </alternativeName>
    <domain>
        <recommendedName>
            <fullName evidence="3">Phosphopantothenoylcysteine decarboxylase</fullName>
            <shortName evidence="3">PPC decarboxylase</shortName>
            <shortName evidence="3">PPC-DC</shortName>
            <ecNumber evidence="3">4.1.1.36</ecNumber>
        </recommendedName>
        <alternativeName>
            <fullName evidence="3">CoaC</fullName>
        </alternativeName>
    </domain>
    <domain>
        <recommendedName>
            <fullName evidence="3">Phosphopantothenate--cysteine ligase</fullName>
            <ecNumber evidence="3">6.3.2.5</ecNumber>
        </recommendedName>
        <alternativeName>
            <fullName evidence="3">CoaB</fullName>
        </alternativeName>
        <alternativeName>
            <fullName evidence="3">Phosphopantothenoylcysteine synthetase</fullName>
            <shortName evidence="3">PPC synthetase</shortName>
            <shortName evidence="3">PPC-S</shortName>
        </alternativeName>
    </domain>
</protein>
<dbReference type="GO" id="GO:0015937">
    <property type="term" value="P:coenzyme A biosynthetic process"/>
    <property type="evidence" value="ECO:0007669"/>
    <property type="project" value="UniProtKB-UniRule"/>
</dbReference>
<dbReference type="GO" id="GO:0004632">
    <property type="term" value="F:phosphopantothenate--cysteine ligase activity"/>
    <property type="evidence" value="ECO:0007669"/>
    <property type="project" value="UniProtKB-UniRule"/>
</dbReference>
<dbReference type="InterPro" id="IPR003382">
    <property type="entry name" value="Flavoprotein"/>
</dbReference>
<dbReference type="HAMAP" id="MF_02225">
    <property type="entry name" value="CoaBC"/>
    <property type="match status" value="1"/>
</dbReference>
<comment type="catalytic activity">
    <reaction evidence="3 4">
        <text>(R)-4'-phosphopantothenate + L-cysteine + CTP = N-[(R)-4-phosphopantothenoyl]-L-cysteine + CMP + diphosphate + H(+)</text>
        <dbReference type="Rhea" id="RHEA:19397"/>
        <dbReference type="ChEBI" id="CHEBI:10986"/>
        <dbReference type="ChEBI" id="CHEBI:15378"/>
        <dbReference type="ChEBI" id="CHEBI:33019"/>
        <dbReference type="ChEBI" id="CHEBI:35235"/>
        <dbReference type="ChEBI" id="CHEBI:37563"/>
        <dbReference type="ChEBI" id="CHEBI:59458"/>
        <dbReference type="ChEBI" id="CHEBI:60377"/>
        <dbReference type="EC" id="6.3.2.5"/>
    </reaction>
</comment>
<comment type="catalytic activity">
    <reaction evidence="3 4">
        <text>N-[(R)-4-phosphopantothenoyl]-L-cysteine + H(+) = (R)-4'-phosphopantetheine + CO2</text>
        <dbReference type="Rhea" id="RHEA:16793"/>
        <dbReference type="ChEBI" id="CHEBI:15378"/>
        <dbReference type="ChEBI" id="CHEBI:16526"/>
        <dbReference type="ChEBI" id="CHEBI:59458"/>
        <dbReference type="ChEBI" id="CHEBI:61723"/>
        <dbReference type="EC" id="4.1.1.36"/>
    </reaction>
</comment>
<name>A0A1Y5SYR7_9RHOB</name>
<dbReference type="SUPFAM" id="SSF52507">
    <property type="entry name" value="Homo-oligomeric flavin-containing Cys decarboxylases, HFCD"/>
    <property type="match status" value="1"/>
</dbReference>
<keyword evidence="3" id="KW-0460">Magnesium</keyword>
<dbReference type="GO" id="GO:0046872">
    <property type="term" value="F:metal ion binding"/>
    <property type="evidence" value="ECO:0007669"/>
    <property type="project" value="UniProtKB-KW"/>
</dbReference>
<feature type="binding site" evidence="3">
    <location>
        <begin position="302"/>
        <end position="305"/>
    </location>
    <ligand>
        <name>CTP</name>
        <dbReference type="ChEBI" id="CHEBI:37563"/>
    </ligand>
</feature>
<dbReference type="GO" id="GO:0071513">
    <property type="term" value="C:phosphopantothenoylcysteine decarboxylase complex"/>
    <property type="evidence" value="ECO:0007669"/>
    <property type="project" value="TreeGrafter"/>
</dbReference>
<feature type="binding site" evidence="3">
    <location>
        <position position="275"/>
    </location>
    <ligand>
        <name>CTP</name>
        <dbReference type="ChEBI" id="CHEBI:37563"/>
    </ligand>
</feature>
<comment type="pathway">
    <text evidence="3 4">Cofactor biosynthesis; coenzyme A biosynthesis; CoA from (R)-pantothenate: step 3/5.</text>
</comment>
<dbReference type="Gene3D" id="3.40.50.1950">
    <property type="entry name" value="Flavin prenyltransferase-like"/>
    <property type="match status" value="1"/>
</dbReference>
<dbReference type="NCBIfam" id="TIGR00521">
    <property type="entry name" value="coaBC_dfp"/>
    <property type="match status" value="1"/>
</dbReference>
<keyword evidence="3" id="KW-0511">Multifunctional enzyme</keyword>
<dbReference type="Pfam" id="PF02441">
    <property type="entry name" value="Flavoprotein"/>
    <property type="match status" value="1"/>
</dbReference>
<dbReference type="GO" id="GO:0015941">
    <property type="term" value="P:pantothenate catabolic process"/>
    <property type="evidence" value="ECO:0007669"/>
    <property type="project" value="InterPro"/>
</dbReference>
<dbReference type="Gene3D" id="3.40.50.10300">
    <property type="entry name" value="CoaB-like"/>
    <property type="match status" value="1"/>
</dbReference>
<evidence type="ECO:0000256" key="2">
    <source>
        <dbReference type="ARBA" id="ARBA00023239"/>
    </source>
</evidence>
<dbReference type="UniPathway" id="UPA00241">
    <property type="reaction ID" value="UER00353"/>
</dbReference>
<evidence type="ECO:0000313" key="7">
    <source>
        <dbReference type="EMBL" id="SLN51847.1"/>
    </source>
</evidence>
<dbReference type="OrthoDB" id="9802554at2"/>
<feature type="binding site" evidence="3">
    <location>
        <position position="335"/>
    </location>
    <ligand>
        <name>CTP</name>
        <dbReference type="ChEBI" id="CHEBI:37563"/>
    </ligand>
</feature>
<evidence type="ECO:0000313" key="8">
    <source>
        <dbReference type="Proteomes" id="UP000193623"/>
    </source>
</evidence>
<dbReference type="InterPro" id="IPR007085">
    <property type="entry name" value="DNA/pantothenate-metab_flavo_C"/>
</dbReference>
<feature type="domain" description="Flavoprotein" evidence="5">
    <location>
        <begin position="4"/>
        <end position="175"/>
    </location>
</feature>
<dbReference type="PANTHER" id="PTHR14359">
    <property type="entry name" value="HOMO-OLIGOMERIC FLAVIN CONTAINING CYS DECARBOXYLASE FAMILY"/>
    <property type="match status" value="1"/>
</dbReference>
<dbReference type="GO" id="GO:0004633">
    <property type="term" value="F:phosphopantothenoylcysteine decarboxylase activity"/>
    <property type="evidence" value="ECO:0007669"/>
    <property type="project" value="UniProtKB-UniRule"/>
</dbReference>
<keyword evidence="1 3" id="KW-0210">Decarboxylase</keyword>